<dbReference type="InterPro" id="IPR051481">
    <property type="entry name" value="BTB-POZ/Galectin-3-binding"/>
</dbReference>
<reference evidence="4 5" key="1">
    <citation type="journal article" date="2023" name="Commun. Biol.">
        <title>Reorganization of the ancestral sex-determining regions during the evolution of trioecy in Pleodorina starrii.</title>
        <authorList>
            <person name="Takahashi K."/>
            <person name="Suzuki S."/>
            <person name="Kawai-Toyooka H."/>
            <person name="Yamamoto K."/>
            <person name="Hamaji T."/>
            <person name="Ootsuki R."/>
            <person name="Yamaguchi H."/>
            <person name="Kawachi M."/>
            <person name="Higashiyama T."/>
            <person name="Nozaki H."/>
        </authorList>
    </citation>
    <scope>NUCLEOTIDE SEQUENCE [LARGE SCALE GENOMIC DNA]</scope>
    <source>
        <strain evidence="4 5">NIES-4479</strain>
    </source>
</reference>
<dbReference type="PROSITE" id="PS50097">
    <property type="entry name" value="BTB"/>
    <property type="match status" value="1"/>
</dbReference>
<dbReference type="Gene3D" id="3.30.710.10">
    <property type="entry name" value="Potassium Channel Kv1.1, Chain A"/>
    <property type="match status" value="1"/>
</dbReference>
<dbReference type="PANTHER" id="PTHR24410:SF23">
    <property type="entry name" value="BTB DOMAIN-CONTAINING PROTEIN-RELATED"/>
    <property type="match status" value="1"/>
</dbReference>
<evidence type="ECO:0000256" key="1">
    <source>
        <dbReference type="ARBA" id="ARBA00004906"/>
    </source>
</evidence>
<keyword evidence="5" id="KW-1185">Reference proteome</keyword>
<feature type="region of interest" description="Disordered" evidence="2">
    <location>
        <begin position="36"/>
        <end position="72"/>
    </location>
</feature>
<feature type="domain" description="BTB" evidence="3">
    <location>
        <begin position="68"/>
        <end position="152"/>
    </location>
</feature>
<dbReference type="InterPro" id="IPR000210">
    <property type="entry name" value="BTB/POZ_dom"/>
</dbReference>
<evidence type="ECO:0000259" key="3">
    <source>
        <dbReference type="PROSITE" id="PS50097"/>
    </source>
</evidence>
<dbReference type="PANTHER" id="PTHR24410">
    <property type="entry name" value="HL07962P-RELATED"/>
    <property type="match status" value="1"/>
</dbReference>
<dbReference type="OrthoDB" id="546755at2759"/>
<accession>A0A9W6BND8</accession>
<dbReference type="InterPro" id="IPR011333">
    <property type="entry name" value="SKP1/BTB/POZ_sf"/>
</dbReference>
<protein>
    <recommendedName>
        <fullName evidence="3">BTB domain-containing protein</fullName>
    </recommendedName>
</protein>
<proteinExistence type="predicted"/>
<gene>
    <name evidence="4" type="primary">PLEST001271</name>
    <name evidence="4" type="ORF">PLESTB_000950600</name>
</gene>
<dbReference type="EMBL" id="BRXU01000012">
    <property type="protein sequence ID" value="GLC55163.1"/>
    <property type="molecule type" value="Genomic_DNA"/>
</dbReference>
<dbReference type="Proteomes" id="UP001165080">
    <property type="component" value="Unassembled WGS sequence"/>
</dbReference>
<sequence>MNECPNRSVLRGLAEVFASGRSSDCDVIFCRECNTPNPSAPSRPAAARGGEGDDPQPPTGDGAGPSGTGPSVVFFGEPLPAHRLILTLASPRFAAQLERWSAEHPPGPSAAEAATAVGGRCQLRVPLGSEAEVPAARAAIRFAYTGEVAAGSSSSVLEVLEVRRQADYLEIKGCVAACDKVLKAMIKASGAGGTKEGGSGKRVAGPEIFELFGAEALWPDLDAEPGFGAIVASAKRRLVPHFRNSLAVLNTPSLRGQLLALPATGVEALLASTEFGTDNEASVLLLLAVWMDANHRTTATEVRQRLCSLVRLPYLGRPYFSLVLPALAANFEKNPNGRAGWFSGVTVTFAAFLAAFTGAAARERQCMLQSAPPATVPALQMSSRRQCISPTDGLTFRWHISKDQLLRVVRCLPPASQQGVHVHGIFDQQSRHDLFAWGFIWGVFIKISAGQPTAGLYLCCRLPAAVAPHCDGTLTAMTVVPISARLVVHRRQGNAQSNVHVVISSSEDFVTVGSGVGASKLLPLRQPPPQGAAGGATAAAVVPDPLAAWADYLVEGKITGTLTLLAPESLRHRC</sequence>
<comment type="caution">
    <text evidence="4">The sequence shown here is derived from an EMBL/GenBank/DDBJ whole genome shotgun (WGS) entry which is preliminary data.</text>
</comment>
<feature type="compositionally biased region" description="Low complexity" evidence="2">
    <location>
        <begin position="36"/>
        <end position="48"/>
    </location>
</feature>
<evidence type="ECO:0000313" key="5">
    <source>
        <dbReference type="Proteomes" id="UP001165080"/>
    </source>
</evidence>
<evidence type="ECO:0000313" key="4">
    <source>
        <dbReference type="EMBL" id="GLC55163.1"/>
    </source>
</evidence>
<comment type="pathway">
    <text evidence="1">Protein modification; protein ubiquitination.</text>
</comment>
<dbReference type="SUPFAM" id="SSF54695">
    <property type="entry name" value="POZ domain"/>
    <property type="match status" value="1"/>
</dbReference>
<dbReference type="AlphaFoldDB" id="A0A9W6BND8"/>
<dbReference type="CDD" id="cd18186">
    <property type="entry name" value="BTB_POZ_ZBTB_KLHL-like"/>
    <property type="match status" value="1"/>
</dbReference>
<evidence type="ECO:0000256" key="2">
    <source>
        <dbReference type="SAM" id="MobiDB-lite"/>
    </source>
</evidence>
<organism evidence="4 5">
    <name type="scientific">Pleodorina starrii</name>
    <dbReference type="NCBI Taxonomy" id="330485"/>
    <lineage>
        <taxon>Eukaryota</taxon>
        <taxon>Viridiplantae</taxon>
        <taxon>Chlorophyta</taxon>
        <taxon>core chlorophytes</taxon>
        <taxon>Chlorophyceae</taxon>
        <taxon>CS clade</taxon>
        <taxon>Chlamydomonadales</taxon>
        <taxon>Volvocaceae</taxon>
        <taxon>Pleodorina</taxon>
    </lineage>
</organism>
<name>A0A9W6BND8_9CHLO</name>